<evidence type="ECO:0000259" key="8">
    <source>
        <dbReference type="SMART" id="SM00829"/>
    </source>
</evidence>
<dbReference type="GO" id="GO:0005737">
    <property type="term" value="C:cytoplasm"/>
    <property type="evidence" value="ECO:0007669"/>
    <property type="project" value="UniProtKB-SubCell"/>
</dbReference>
<dbReference type="InterPro" id="IPR051603">
    <property type="entry name" value="Zinc-ADH_QOR/CCCR"/>
</dbReference>
<evidence type="ECO:0000256" key="6">
    <source>
        <dbReference type="ARBA" id="ARBA00022884"/>
    </source>
</evidence>
<dbReference type="Gene3D" id="3.90.180.10">
    <property type="entry name" value="Medium-chain alcohol dehydrogenases, catalytic domain"/>
    <property type="match status" value="1"/>
</dbReference>
<proteinExistence type="inferred from homology"/>
<dbReference type="SMART" id="SM00829">
    <property type="entry name" value="PKS_ER"/>
    <property type="match status" value="1"/>
</dbReference>
<feature type="domain" description="Enoyl reductase (ER)" evidence="8">
    <location>
        <begin position="10"/>
        <end position="333"/>
    </location>
</feature>
<dbReference type="InterPro" id="IPR036291">
    <property type="entry name" value="NAD(P)-bd_dom_sf"/>
</dbReference>
<evidence type="ECO:0000256" key="2">
    <source>
        <dbReference type="ARBA" id="ARBA00010371"/>
    </source>
</evidence>
<dbReference type="PANTHER" id="PTHR44154">
    <property type="entry name" value="QUINONE OXIDOREDUCTASE"/>
    <property type="match status" value="1"/>
</dbReference>
<dbReference type="Pfam" id="PF08240">
    <property type="entry name" value="ADH_N"/>
    <property type="match status" value="1"/>
</dbReference>
<dbReference type="SUPFAM" id="SSF50129">
    <property type="entry name" value="GroES-like"/>
    <property type="match status" value="1"/>
</dbReference>
<evidence type="ECO:0000313" key="10">
    <source>
        <dbReference type="Proteomes" id="UP001153069"/>
    </source>
</evidence>
<dbReference type="EMBL" id="CAICTM010000019">
    <property type="protein sequence ID" value="CAB9497380.1"/>
    <property type="molecule type" value="Genomic_DNA"/>
</dbReference>
<dbReference type="SUPFAM" id="SSF51735">
    <property type="entry name" value="NAD(P)-binding Rossmann-fold domains"/>
    <property type="match status" value="1"/>
</dbReference>
<dbReference type="CDD" id="cd08252">
    <property type="entry name" value="AL_MDR"/>
    <property type="match status" value="1"/>
</dbReference>
<dbReference type="GO" id="GO:0008270">
    <property type="term" value="F:zinc ion binding"/>
    <property type="evidence" value="ECO:0007669"/>
    <property type="project" value="InterPro"/>
</dbReference>
<evidence type="ECO:0000313" key="9">
    <source>
        <dbReference type="EMBL" id="CAB9497380.1"/>
    </source>
</evidence>
<dbReference type="Pfam" id="PF00107">
    <property type="entry name" value="ADH_zinc_N"/>
    <property type="match status" value="1"/>
</dbReference>
<keyword evidence="10" id="KW-1185">Reference proteome</keyword>
<dbReference type="InterPro" id="IPR014182">
    <property type="entry name" value="ADH_Zn_typ-1"/>
</dbReference>
<dbReference type="OrthoDB" id="9992527at2759"/>
<keyword evidence="5" id="KW-0521">NADP</keyword>
<evidence type="ECO:0000256" key="5">
    <source>
        <dbReference type="ARBA" id="ARBA00022857"/>
    </source>
</evidence>
<keyword evidence="4" id="KW-0963">Cytoplasm</keyword>
<dbReference type="InterPro" id="IPR002364">
    <property type="entry name" value="Quin_OxRdtase/zeta-crystal_CS"/>
</dbReference>
<dbReference type="Proteomes" id="UP001153069">
    <property type="component" value="Unassembled WGS sequence"/>
</dbReference>
<keyword evidence="6" id="KW-0694">RNA-binding</keyword>
<keyword evidence="7" id="KW-0007">Acetylation</keyword>
<comment type="subcellular location">
    <subcellularLocation>
        <location evidence="1">Cytoplasm</location>
    </subcellularLocation>
</comment>
<dbReference type="Gene3D" id="3.40.50.720">
    <property type="entry name" value="NAD(P)-binding Rossmann-like Domain"/>
    <property type="match status" value="1"/>
</dbReference>
<dbReference type="PANTHER" id="PTHR44154:SF1">
    <property type="entry name" value="QUINONE OXIDOREDUCTASE"/>
    <property type="match status" value="1"/>
</dbReference>
<comment type="caution">
    <text evidence="9">The sequence shown here is derived from an EMBL/GenBank/DDBJ whole genome shotgun (WGS) entry which is preliminary data.</text>
</comment>
<dbReference type="PROSITE" id="PS01162">
    <property type="entry name" value="QOR_ZETA_CRYSTAL"/>
    <property type="match status" value="1"/>
</dbReference>
<dbReference type="InterPro" id="IPR011032">
    <property type="entry name" value="GroES-like_sf"/>
</dbReference>
<dbReference type="InterPro" id="IPR013149">
    <property type="entry name" value="ADH-like_C"/>
</dbReference>
<sequence length="337" mass="36847">MKAYGNIEKGDASKLIEADAPKPTPGPKDLLVKVKGVSVNPVDYKVREWFDAPEGSPHRILGWDAAGVVEAVGDQVTSYRVGDEVFYAGEFTKPGTNAEYQCVDERIVGKKPSSLSFADAAAFPLTSITAWELLFDSLCVKEGEGEGQSVLILGAAGGVGSILVQLVKKLTKLTVVSTASRPDTIDWVKKMGSDHVITHREPLPPQMKELGLTPKYVICLNGTEGHLEGIIELIKPRGHIAIIDDPTSLDLTKFPNFKLKALTFSWEFMFARSMFQTEDMDAQQKLLNRVSEMFESRDLVSIVNKCLGKLNLDTLKAAHEVQASGKVIGKNVLEVDF</sequence>
<evidence type="ECO:0000256" key="1">
    <source>
        <dbReference type="ARBA" id="ARBA00004496"/>
    </source>
</evidence>
<evidence type="ECO:0000256" key="7">
    <source>
        <dbReference type="ARBA" id="ARBA00022990"/>
    </source>
</evidence>
<protein>
    <submittedName>
        <fullName evidence="9">Alcohol dehydrogenase-like protein SE_1777</fullName>
    </submittedName>
</protein>
<accession>A0A9N8H324</accession>
<dbReference type="InterPro" id="IPR020843">
    <property type="entry name" value="ER"/>
</dbReference>
<evidence type="ECO:0000256" key="3">
    <source>
        <dbReference type="ARBA" id="ARBA00011881"/>
    </source>
</evidence>
<dbReference type="InterPro" id="IPR013154">
    <property type="entry name" value="ADH-like_N"/>
</dbReference>
<organism evidence="9 10">
    <name type="scientific">Seminavis robusta</name>
    <dbReference type="NCBI Taxonomy" id="568900"/>
    <lineage>
        <taxon>Eukaryota</taxon>
        <taxon>Sar</taxon>
        <taxon>Stramenopiles</taxon>
        <taxon>Ochrophyta</taxon>
        <taxon>Bacillariophyta</taxon>
        <taxon>Bacillariophyceae</taxon>
        <taxon>Bacillariophycidae</taxon>
        <taxon>Naviculales</taxon>
        <taxon>Naviculaceae</taxon>
        <taxon>Seminavis</taxon>
    </lineage>
</organism>
<name>A0A9N8H324_9STRA</name>
<dbReference type="GO" id="GO:0016491">
    <property type="term" value="F:oxidoreductase activity"/>
    <property type="evidence" value="ECO:0007669"/>
    <property type="project" value="InterPro"/>
</dbReference>
<dbReference type="GO" id="GO:0003723">
    <property type="term" value="F:RNA binding"/>
    <property type="evidence" value="ECO:0007669"/>
    <property type="project" value="UniProtKB-KW"/>
</dbReference>
<dbReference type="AlphaFoldDB" id="A0A9N8H324"/>
<gene>
    <name evidence="9" type="ORF">SEMRO_19_G013310.1</name>
</gene>
<comment type="subunit">
    <text evidence="3">Homotetramer.</text>
</comment>
<evidence type="ECO:0000256" key="4">
    <source>
        <dbReference type="ARBA" id="ARBA00022490"/>
    </source>
</evidence>
<reference evidence="9" key="1">
    <citation type="submission" date="2020-06" db="EMBL/GenBank/DDBJ databases">
        <authorList>
            <consortium name="Plant Systems Biology data submission"/>
        </authorList>
    </citation>
    <scope>NUCLEOTIDE SEQUENCE</scope>
    <source>
        <strain evidence="9">D6</strain>
    </source>
</reference>
<dbReference type="NCBIfam" id="TIGR02817">
    <property type="entry name" value="adh_fam_1"/>
    <property type="match status" value="1"/>
</dbReference>
<comment type="similarity">
    <text evidence="2">Belongs to the zinc-containing alcohol dehydrogenase family. Quinone oxidoreductase subfamily.</text>
</comment>